<evidence type="ECO:0000313" key="1">
    <source>
        <dbReference type="EMBL" id="KFB50592.1"/>
    </source>
</evidence>
<evidence type="ECO:0000313" key="2">
    <source>
        <dbReference type="EnsemblMetazoa" id="ASIC018909-PA"/>
    </source>
</evidence>
<organism evidence="1">
    <name type="scientific">Anopheles sinensis</name>
    <name type="common">Mosquito</name>
    <dbReference type="NCBI Taxonomy" id="74873"/>
    <lineage>
        <taxon>Eukaryota</taxon>
        <taxon>Metazoa</taxon>
        <taxon>Ecdysozoa</taxon>
        <taxon>Arthropoda</taxon>
        <taxon>Hexapoda</taxon>
        <taxon>Insecta</taxon>
        <taxon>Pterygota</taxon>
        <taxon>Neoptera</taxon>
        <taxon>Endopterygota</taxon>
        <taxon>Diptera</taxon>
        <taxon>Nematocera</taxon>
        <taxon>Culicoidea</taxon>
        <taxon>Culicidae</taxon>
        <taxon>Anophelinae</taxon>
        <taxon>Anopheles</taxon>
    </lineage>
</organism>
<keyword evidence="3" id="KW-1185">Reference proteome</keyword>
<reference evidence="1 3" key="1">
    <citation type="journal article" date="2014" name="BMC Genomics">
        <title>Genome sequence of Anopheles sinensis provides insight into genetics basis of mosquito competence for malaria parasites.</title>
        <authorList>
            <person name="Zhou D."/>
            <person name="Zhang D."/>
            <person name="Ding G."/>
            <person name="Shi L."/>
            <person name="Hou Q."/>
            <person name="Ye Y."/>
            <person name="Xu Y."/>
            <person name="Zhou H."/>
            <person name="Xiong C."/>
            <person name="Li S."/>
            <person name="Yu J."/>
            <person name="Hong S."/>
            <person name="Yu X."/>
            <person name="Zou P."/>
            <person name="Chen C."/>
            <person name="Chang X."/>
            <person name="Wang W."/>
            <person name="Lv Y."/>
            <person name="Sun Y."/>
            <person name="Ma L."/>
            <person name="Shen B."/>
            <person name="Zhu C."/>
        </authorList>
    </citation>
    <scope>NUCLEOTIDE SEQUENCE [LARGE SCALE GENOMIC DNA]</scope>
</reference>
<proteinExistence type="predicted"/>
<dbReference type="Proteomes" id="UP000030765">
    <property type="component" value="Unassembled WGS sequence"/>
</dbReference>
<dbReference type="AlphaFoldDB" id="A0A084WK48"/>
<dbReference type="VEuPathDB" id="VectorBase:ASIC018909"/>
<name>A0A084WK48_ANOSI</name>
<dbReference type="EMBL" id="ATLV01024094">
    <property type="status" value="NOT_ANNOTATED_CDS"/>
    <property type="molecule type" value="Genomic_DNA"/>
</dbReference>
<dbReference type="EMBL" id="KE525349">
    <property type="protein sequence ID" value="KFB50592.1"/>
    <property type="molecule type" value="Genomic_DNA"/>
</dbReference>
<protein>
    <submittedName>
        <fullName evidence="1 2">Long tail fiber proximal subunit</fullName>
    </submittedName>
</protein>
<evidence type="ECO:0000313" key="3">
    <source>
        <dbReference type="Proteomes" id="UP000030765"/>
    </source>
</evidence>
<accession>A0A084WK48</accession>
<sequence>MYAFKFMLHNGPCTFIGAGIGTFAPETPQMIVHRAGHQSQPIAGSLQTARDHAYAFQCLVEAMDGEMENKTPSEGRRGMETFREHNQDRGKTTDYKLCVRACHHRGGRYMNGGAPSLLPTAGPKVAAGGGFRKFAFAFVWVVVDFRSTCWMMGKLFEAREMIPSEDGRNTVLC</sequence>
<reference evidence="2" key="2">
    <citation type="submission" date="2020-05" db="UniProtKB">
        <authorList>
            <consortium name="EnsemblMetazoa"/>
        </authorList>
    </citation>
    <scope>IDENTIFICATION</scope>
</reference>
<dbReference type="EnsemblMetazoa" id="ASIC018909-RA">
    <property type="protein sequence ID" value="ASIC018909-PA"/>
    <property type="gene ID" value="ASIC018909"/>
</dbReference>
<gene>
    <name evidence="1" type="ORF">ZHAS_00018909</name>
</gene>